<dbReference type="EMBL" id="CP007174">
    <property type="protein sequence ID" value="AIF83030.1"/>
    <property type="molecule type" value="Genomic_DNA"/>
</dbReference>
<dbReference type="AlphaFoldDB" id="A0A075MPG3"/>
<sequence>MAILSVLNQHKIWYNFDHQLLYLPEDKLGPDFILYPSGLKVEVKTGPADCNDLLINESQYKRWAKRNEIPDVILALSATSNDYVFEVKGWVKGNSANDKSRINKRLPSPAYSWPYDEINKIDDVADFLYSLSKYGLTRLT</sequence>
<dbReference type="HOGENOM" id="CLU_1830507_0_0_2"/>
<dbReference type="KEGG" id="nev:NTE_00955"/>
<proteinExistence type="predicted"/>
<name>A0A075MPG3_9ARCH</name>
<dbReference type="Proteomes" id="UP000028194">
    <property type="component" value="Chromosome"/>
</dbReference>
<protein>
    <submittedName>
        <fullName evidence="1">Uncharacterized protein</fullName>
    </submittedName>
</protein>
<dbReference type="STRING" id="1459636.NTE_00955"/>
<accession>A0A075MPG3</accession>
<keyword evidence="2" id="KW-1185">Reference proteome</keyword>
<organism evidence="1 2">
    <name type="scientific">Candidatus Nitrososphaera evergladensis SR1</name>
    <dbReference type="NCBI Taxonomy" id="1459636"/>
    <lineage>
        <taxon>Archaea</taxon>
        <taxon>Nitrososphaerota</taxon>
        <taxon>Nitrososphaeria</taxon>
        <taxon>Nitrososphaerales</taxon>
        <taxon>Nitrososphaeraceae</taxon>
        <taxon>Nitrososphaera</taxon>
    </lineage>
</organism>
<gene>
    <name evidence="1" type="ORF">NTE_00955</name>
</gene>
<evidence type="ECO:0000313" key="1">
    <source>
        <dbReference type="EMBL" id="AIF83030.1"/>
    </source>
</evidence>
<reference evidence="1 2" key="1">
    <citation type="journal article" date="2014" name="PLoS ONE">
        <title>Genome Sequence of Candidatus Nitrososphaera evergladensis from Group I.1b Enriched from Everglades Soil Reveals Novel Genomic Features of the Ammonia-Oxidizing Archaea.</title>
        <authorList>
            <person name="Zhalnina K.V."/>
            <person name="Dias R."/>
            <person name="Leonard M.T."/>
            <person name="Dorr de Quadros P."/>
            <person name="Camargo F.A."/>
            <person name="Drew J.C."/>
            <person name="Farmerie W.G."/>
            <person name="Daroub S.H."/>
            <person name="Triplett E.W."/>
        </authorList>
    </citation>
    <scope>NUCLEOTIDE SEQUENCE [LARGE SCALE GENOMIC DNA]</scope>
    <source>
        <strain evidence="1 2">SR1</strain>
    </source>
</reference>
<evidence type="ECO:0000313" key="2">
    <source>
        <dbReference type="Proteomes" id="UP000028194"/>
    </source>
</evidence>